<sequence>GLNSPFASEPLRIGSGYAGALDSVKIYGAPVSHAAVTAHKALLLPTYPLTVSTVMGSYASEVSWLIEDADGVDVALLAPGHGEPSGSTTAPVTYQIENGDFTASLADSYGDGWNGAVLNLTSSNALAVGLTNFTVGNAGSFQFSMASGTLAPIPGATVPDAVEVSPGSHRASVAMTTSVGEISFSITSAGGDVVLPSTSTTVTRDLYFEADGAYTLQIDD</sequence>
<name>X0YDF8_9ZZZZ</name>
<feature type="non-terminal residue" evidence="1">
    <location>
        <position position="1"/>
    </location>
</feature>
<protein>
    <submittedName>
        <fullName evidence="1">Uncharacterized protein</fullName>
    </submittedName>
</protein>
<proteinExistence type="predicted"/>
<dbReference type="AlphaFoldDB" id="X0YDF8"/>
<dbReference type="EMBL" id="BARS01054221">
    <property type="protein sequence ID" value="GAG46758.1"/>
    <property type="molecule type" value="Genomic_DNA"/>
</dbReference>
<gene>
    <name evidence="1" type="ORF">S01H1_80310</name>
</gene>
<comment type="caution">
    <text evidence="1">The sequence shown here is derived from an EMBL/GenBank/DDBJ whole genome shotgun (WGS) entry which is preliminary data.</text>
</comment>
<accession>X0YDF8</accession>
<organism evidence="1">
    <name type="scientific">marine sediment metagenome</name>
    <dbReference type="NCBI Taxonomy" id="412755"/>
    <lineage>
        <taxon>unclassified sequences</taxon>
        <taxon>metagenomes</taxon>
        <taxon>ecological metagenomes</taxon>
    </lineage>
</organism>
<evidence type="ECO:0000313" key="1">
    <source>
        <dbReference type="EMBL" id="GAG46758.1"/>
    </source>
</evidence>
<reference evidence="1" key="1">
    <citation type="journal article" date="2014" name="Front. Microbiol.">
        <title>High frequency of phylogenetically diverse reductive dehalogenase-homologous genes in deep subseafloor sedimentary metagenomes.</title>
        <authorList>
            <person name="Kawai M."/>
            <person name="Futagami T."/>
            <person name="Toyoda A."/>
            <person name="Takaki Y."/>
            <person name="Nishi S."/>
            <person name="Hori S."/>
            <person name="Arai W."/>
            <person name="Tsubouchi T."/>
            <person name="Morono Y."/>
            <person name="Uchiyama I."/>
            <person name="Ito T."/>
            <person name="Fujiyama A."/>
            <person name="Inagaki F."/>
            <person name="Takami H."/>
        </authorList>
    </citation>
    <scope>NUCLEOTIDE SEQUENCE</scope>
    <source>
        <strain evidence="1">Expedition CK06-06</strain>
    </source>
</reference>
<feature type="non-terminal residue" evidence="1">
    <location>
        <position position="220"/>
    </location>
</feature>